<sequence length="904" mass="103779">MIFKIFFLLNLLLVIAISGEDYLYAFLKLGQITVYSVPNKTIVLTTEGYGYSTYQKPQLNSFGYSNFQIYSGVKTTFEYLFDQFLIGTNEYLRFIDSQNGDYYKYGNDIIHRGNHAYYQTTTLNSTVIFGYNEQLVNDTFSHTGLKVFIRERNPKKYWCSNVNGNYDINIDVEPYFLLSYEYPYTIPTNGSCTFNVNSYSDYLRVFIYDFRLNSNVIEYIKISGQLVNSLNNNGVDPNFITGYLTEDLPVIFYYKGNITINVSDLVGQNSSRFFIKITPYNLTNFDGQNNGYCIGTNTFELTQQNSLTFGIKSYLSGSFYKPNTKCLWKFDDLVDNNYRFLFDISFESEYGCDHLQMNGFGVNSQDVWEYQGFQSRKLIYTTSISNVSLKWMTDGTQESIGFLGIARIQDCSCIQVPSEITYGTNPVSIYSPGYNDPNMPYCPNVKCDWTFNYDIEKEYLVISVKGLDLRPTSIFGKISNTIFIVNSFNHTLHSLTANNAKNNEKVFFSSNGNTNIQWISDTSNVFNTHYANGGFNFQITTKLYPITSNIRLVRLDKNQSTQYISGTVKYQIIKITGDGPQIKIIPQNNFLKSDTLIDVFGDSISPNNLIDSTYFYTSDAYSENPKGLIANHNVVYIRIYQASDDFDKIDYDFYISSVYNNDINSPIYQHIFSNQTTYVNISKLMYLNIFNATKATTNGLLISTNGSQLNIYGEKNNLLSMDGVYPKYYYGNTISLSVSKNTPQLVELTPVQLPLLLEYRFYDNSNMSNIIYSRDYLTSQPEVTTNMKFIFMKGPQFFTLYIYDFRGSGKIGISVYYEREVYNTKTIANNSSDAFMFCGTEIELNYQSDMTNFSVLPNEASGFRGIYILGTSCQPTKNNSSLTYVNKLFTYLICILWIGYFFTI</sequence>
<evidence type="ECO:0000256" key="1">
    <source>
        <dbReference type="SAM" id="SignalP"/>
    </source>
</evidence>
<accession>A0A0N5C6U4</accession>
<reference evidence="5" key="1">
    <citation type="submission" date="2017-02" db="UniProtKB">
        <authorList>
            <consortium name="WormBaseParasite"/>
        </authorList>
    </citation>
    <scope>IDENTIFICATION</scope>
</reference>
<name>A0A0N5C6U4_STREA</name>
<keyword evidence="4" id="KW-1185">Reference proteome</keyword>
<feature type="domain" description="M02D8-5-like third CUB" evidence="3">
    <location>
        <begin position="295"/>
        <end position="411"/>
    </location>
</feature>
<dbReference type="AlphaFoldDB" id="A0A0N5C6U4"/>
<dbReference type="InterPro" id="IPR059047">
    <property type="entry name" value="CUB_M02D8_5_3rd"/>
</dbReference>
<dbReference type="InterPro" id="IPR035914">
    <property type="entry name" value="Sperma_CUB_dom_sf"/>
</dbReference>
<evidence type="ECO:0000259" key="3">
    <source>
        <dbReference type="Pfam" id="PF23062"/>
    </source>
</evidence>
<dbReference type="Pfam" id="PF23061">
    <property type="entry name" value="CUB_M02D8_5_2nd"/>
    <property type="match status" value="1"/>
</dbReference>
<feature type="signal peptide" evidence="1">
    <location>
        <begin position="1"/>
        <end position="19"/>
    </location>
</feature>
<protein>
    <submittedName>
        <fullName evidence="5">CUB domain-containing protein</fullName>
    </submittedName>
</protein>
<dbReference type="WBParaSite" id="SPAL_0001365900.2">
    <property type="protein sequence ID" value="SPAL_0001365900.2"/>
    <property type="gene ID" value="SPAL_0001365900"/>
</dbReference>
<dbReference type="InterPro" id="IPR059046">
    <property type="entry name" value="CUB_M02D8_5_2nd"/>
</dbReference>
<feature type="domain" description="M02D8-5-like second CUB" evidence="2">
    <location>
        <begin position="167"/>
        <end position="280"/>
    </location>
</feature>
<evidence type="ECO:0000313" key="5">
    <source>
        <dbReference type="WBParaSite" id="SPAL_0001365900.2"/>
    </source>
</evidence>
<feature type="chain" id="PRO_5005895501" evidence="1">
    <location>
        <begin position="20"/>
        <end position="904"/>
    </location>
</feature>
<dbReference type="Pfam" id="PF23062">
    <property type="entry name" value="CUB_M02D8_5_3rd"/>
    <property type="match status" value="1"/>
</dbReference>
<keyword evidence="1" id="KW-0732">Signal</keyword>
<evidence type="ECO:0000313" key="4">
    <source>
        <dbReference type="Proteomes" id="UP000046392"/>
    </source>
</evidence>
<dbReference type="SUPFAM" id="SSF49854">
    <property type="entry name" value="Spermadhesin, CUB domain"/>
    <property type="match status" value="1"/>
</dbReference>
<proteinExistence type="predicted"/>
<evidence type="ECO:0000259" key="2">
    <source>
        <dbReference type="Pfam" id="PF23061"/>
    </source>
</evidence>
<organism evidence="4 5">
    <name type="scientific">Strongyloides papillosus</name>
    <name type="common">Intestinal threadworm</name>
    <dbReference type="NCBI Taxonomy" id="174720"/>
    <lineage>
        <taxon>Eukaryota</taxon>
        <taxon>Metazoa</taxon>
        <taxon>Ecdysozoa</taxon>
        <taxon>Nematoda</taxon>
        <taxon>Chromadorea</taxon>
        <taxon>Rhabditida</taxon>
        <taxon>Tylenchina</taxon>
        <taxon>Panagrolaimomorpha</taxon>
        <taxon>Strongyloidoidea</taxon>
        <taxon>Strongyloididae</taxon>
        <taxon>Strongyloides</taxon>
    </lineage>
</organism>
<dbReference type="Proteomes" id="UP000046392">
    <property type="component" value="Unplaced"/>
</dbReference>